<accession>A0ABT2EIJ4</accession>
<dbReference type="RefSeq" id="WP_259036912.1">
    <property type="nucleotide sequence ID" value="NZ_JAJISC010000006.1"/>
</dbReference>
<reference evidence="2" key="1">
    <citation type="submission" date="2021-11" db="EMBL/GenBank/DDBJ databases">
        <title>Halomonas sp., isolated from a coastal aquaculture zone in Dongshan Bay.</title>
        <authorList>
            <person name="Lin W."/>
        </authorList>
    </citation>
    <scope>NUCLEOTIDE SEQUENCE</scope>
    <source>
        <strain evidence="2">Yzlin-01</strain>
    </source>
</reference>
<keyword evidence="3" id="KW-1185">Reference proteome</keyword>
<gene>
    <name evidence="2" type="ORF">LLY24_13935</name>
</gene>
<evidence type="ECO:0000256" key="1">
    <source>
        <dbReference type="SAM" id="SignalP"/>
    </source>
</evidence>
<proteinExistence type="predicted"/>
<comment type="caution">
    <text evidence="2">The sequence shown here is derived from an EMBL/GenBank/DDBJ whole genome shotgun (WGS) entry which is preliminary data.</text>
</comment>
<evidence type="ECO:0008006" key="4">
    <source>
        <dbReference type="Google" id="ProtNLM"/>
    </source>
</evidence>
<keyword evidence="1" id="KW-0732">Signal</keyword>
<protein>
    <recommendedName>
        <fullName evidence="4">DUF4136 domain-containing protein</fullName>
    </recommendedName>
</protein>
<dbReference type="PROSITE" id="PS51257">
    <property type="entry name" value="PROKAR_LIPOPROTEIN"/>
    <property type="match status" value="1"/>
</dbReference>
<evidence type="ECO:0000313" key="3">
    <source>
        <dbReference type="Proteomes" id="UP001165542"/>
    </source>
</evidence>
<name>A0ABT2EIJ4_9GAMM</name>
<dbReference type="Proteomes" id="UP001165542">
    <property type="component" value="Unassembled WGS sequence"/>
</dbReference>
<feature type="chain" id="PRO_5046821068" description="DUF4136 domain-containing protein" evidence="1">
    <location>
        <begin position="24"/>
        <end position="162"/>
    </location>
</feature>
<organism evidence="2 3">
    <name type="scientific">Halomonas dongshanensis</name>
    <dbReference type="NCBI Taxonomy" id="2890835"/>
    <lineage>
        <taxon>Bacteria</taxon>
        <taxon>Pseudomonadati</taxon>
        <taxon>Pseudomonadota</taxon>
        <taxon>Gammaproteobacteria</taxon>
        <taxon>Oceanospirillales</taxon>
        <taxon>Halomonadaceae</taxon>
        <taxon>Halomonas</taxon>
    </lineage>
</organism>
<sequence length="162" mass="17564">MKKILLSTSVAALLTGCAAPSIQAPYDPGRNYIETYNGEFSQVWEATVDWFATNNIPIKNIEKASGIIGSDYALGASHSQIDCGAIDVGSMYVLRDVNATANLNVLVREQAGRVSVQPNIFGNASYTLQSTWDGSLAVVKPDRCISTGELERSLHQYLSSRF</sequence>
<feature type="signal peptide" evidence="1">
    <location>
        <begin position="1"/>
        <end position="23"/>
    </location>
</feature>
<evidence type="ECO:0000313" key="2">
    <source>
        <dbReference type="EMBL" id="MCS2610417.1"/>
    </source>
</evidence>
<dbReference type="EMBL" id="JAJISC010000006">
    <property type="protein sequence ID" value="MCS2610417.1"/>
    <property type="molecule type" value="Genomic_DNA"/>
</dbReference>